<dbReference type="PANTHER" id="PTHR32089:SF112">
    <property type="entry name" value="LYSOZYME-LIKE PROTEIN-RELATED"/>
    <property type="match status" value="1"/>
</dbReference>
<protein>
    <submittedName>
        <fullName evidence="4">Methyl-accepting chemotaxis protein 4</fullName>
    </submittedName>
</protein>
<dbReference type="RefSeq" id="WP_145186408.1">
    <property type="nucleotide sequence ID" value="NZ_CP036290.1"/>
</dbReference>
<keyword evidence="5" id="KW-1185">Reference proteome</keyword>
<dbReference type="SMART" id="SM00283">
    <property type="entry name" value="MA"/>
    <property type="match status" value="1"/>
</dbReference>
<dbReference type="InterPro" id="IPR004089">
    <property type="entry name" value="MCPsignal_dom"/>
</dbReference>
<dbReference type="Proteomes" id="UP000319342">
    <property type="component" value="Chromosome"/>
</dbReference>
<gene>
    <name evidence="4" type="primary">mcp4</name>
    <name evidence="4" type="ORF">Pla163_17000</name>
</gene>
<dbReference type="SUPFAM" id="SSF58104">
    <property type="entry name" value="Methyl-accepting chemotaxis protein (MCP) signaling domain"/>
    <property type="match status" value="1"/>
</dbReference>
<evidence type="ECO:0000313" key="5">
    <source>
        <dbReference type="Proteomes" id="UP000319342"/>
    </source>
</evidence>
<accession>A0A518CZD4</accession>
<evidence type="ECO:0000256" key="2">
    <source>
        <dbReference type="PROSITE-ProRule" id="PRU00284"/>
    </source>
</evidence>
<dbReference type="PROSITE" id="PS50111">
    <property type="entry name" value="CHEMOTAXIS_TRANSDUC_2"/>
    <property type="match status" value="1"/>
</dbReference>
<dbReference type="Pfam" id="PF13682">
    <property type="entry name" value="CZB"/>
    <property type="match status" value="1"/>
</dbReference>
<keyword evidence="1 2" id="KW-0807">Transducer</keyword>
<dbReference type="GO" id="GO:0016020">
    <property type="term" value="C:membrane"/>
    <property type="evidence" value="ECO:0007669"/>
    <property type="project" value="InterPro"/>
</dbReference>
<dbReference type="PANTHER" id="PTHR32089">
    <property type="entry name" value="METHYL-ACCEPTING CHEMOTAXIS PROTEIN MCPB"/>
    <property type="match status" value="1"/>
</dbReference>
<dbReference type="GO" id="GO:0007165">
    <property type="term" value="P:signal transduction"/>
    <property type="evidence" value="ECO:0007669"/>
    <property type="project" value="UniProtKB-KW"/>
</dbReference>
<dbReference type="Pfam" id="PF00015">
    <property type="entry name" value="MCPsignal"/>
    <property type="match status" value="1"/>
</dbReference>
<evidence type="ECO:0000256" key="1">
    <source>
        <dbReference type="ARBA" id="ARBA00023224"/>
    </source>
</evidence>
<reference evidence="4 5" key="1">
    <citation type="submission" date="2019-02" db="EMBL/GenBank/DDBJ databases">
        <title>Deep-cultivation of Planctomycetes and their phenomic and genomic characterization uncovers novel biology.</title>
        <authorList>
            <person name="Wiegand S."/>
            <person name="Jogler M."/>
            <person name="Boedeker C."/>
            <person name="Pinto D."/>
            <person name="Vollmers J."/>
            <person name="Rivas-Marin E."/>
            <person name="Kohn T."/>
            <person name="Peeters S.H."/>
            <person name="Heuer A."/>
            <person name="Rast P."/>
            <person name="Oberbeckmann S."/>
            <person name="Bunk B."/>
            <person name="Jeske O."/>
            <person name="Meyerdierks A."/>
            <person name="Storesund J.E."/>
            <person name="Kallscheuer N."/>
            <person name="Luecker S."/>
            <person name="Lage O.M."/>
            <person name="Pohl T."/>
            <person name="Merkel B.J."/>
            <person name="Hornburger P."/>
            <person name="Mueller R.-W."/>
            <person name="Bruemmer F."/>
            <person name="Labrenz M."/>
            <person name="Spormann A.M."/>
            <person name="Op den Camp H."/>
            <person name="Overmann J."/>
            <person name="Amann R."/>
            <person name="Jetten M.S.M."/>
            <person name="Mascher T."/>
            <person name="Medema M.H."/>
            <person name="Devos D.P."/>
            <person name="Kaster A.-K."/>
            <person name="Ovreas L."/>
            <person name="Rohde M."/>
            <person name="Galperin M.Y."/>
            <person name="Jogler C."/>
        </authorList>
    </citation>
    <scope>NUCLEOTIDE SEQUENCE [LARGE SCALE GENOMIC DNA]</scope>
    <source>
        <strain evidence="4 5">Pla163</strain>
    </source>
</reference>
<proteinExistence type="predicted"/>
<feature type="domain" description="Methyl-accepting transducer" evidence="3">
    <location>
        <begin position="64"/>
        <end position="241"/>
    </location>
</feature>
<dbReference type="Gene3D" id="1.20.120.30">
    <property type="entry name" value="Aspartate receptor, ligand-binding domain"/>
    <property type="match status" value="1"/>
</dbReference>
<name>A0A518CZD4_9BACT</name>
<sequence>MTRLSSLLRRTWRRVSHPTDLHPAALPSNGPTGVQGSARPRAGIARLFEAQSEGALEGLKAIQSDLADSVTSNGETLASVRVIEEKSGDVAKRALSIDASSTELASNLGEARVSVDAMLGELRQIIEALKGIEAIARQTNLLSVNAAVEAARAGEFGSGFAVVAREVKDLSNETSGLVANVSELLERVSASSQSVERTIGGAVQRSVETSHTAAELCRAAETTHEENQRIVANIQNNNDRVFVSLAKLDHVIWKVNTYLSVLRRKPVFEYVDHHNCRLGKWYEEGDGCSSFSDVPSYSALVGPHSRVHEGTAEAFATLDSRALAEGDFSQVQRGLDAMEQGSKGVFSTLDRMLHEKQRTRSAHQ</sequence>
<dbReference type="AlphaFoldDB" id="A0A518CZD4"/>
<evidence type="ECO:0000259" key="3">
    <source>
        <dbReference type="PROSITE" id="PS50111"/>
    </source>
</evidence>
<dbReference type="EMBL" id="CP036290">
    <property type="protein sequence ID" value="QDU84589.1"/>
    <property type="molecule type" value="Genomic_DNA"/>
</dbReference>
<organism evidence="4 5">
    <name type="scientific">Rohdeia mirabilis</name>
    <dbReference type="NCBI Taxonomy" id="2528008"/>
    <lineage>
        <taxon>Bacteria</taxon>
        <taxon>Pseudomonadati</taxon>
        <taxon>Planctomycetota</taxon>
        <taxon>Planctomycetia</taxon>
        <taxon>Planctomycetia incertae sedis</taxon>
        <taxon>Rohdeia</taxon>
    </lineage>
</organism>
<evidence type="ECO:0000313" key="4">
    <source>
        <dbReference type="EMBL" id="QDU84589.1"/>
    </source>
</evidence>
<dbReference type="Gene3D" id="1.10.287.950">
    <property type="entry name" value="Methyl-accepting chemotaxis protein"/>
    <property type="match status" value="1"/>
</dbReference>
<dbReference type="InterPro" id="IPR025991">
    <property type="entry name" value="Chemoreceptor_zinc-bind_dom"/>
</dbReference>
<dbReference type="OrthoDB" id="266313at2"/>